<dbReference type="InterPro" id="IPR007216">
    <property type="entry name" value="CNOT9"/>
</dbReference>
<dbReference type="SUPFAM" id="SSF55753">
    <property type="entry name" value="Actin depolymerizing proteins"/>
    <property type="match status" value="1"/>
</dbReference>
<name>A0A409VD14_9AGAR</name>
<dbReference type="STRING" id="181874.A0A409VD14"/>
<feature type="compositionally biased region" description="Basic and acidic residues" evidence="2">
    <location>
        <begin position="319"/>
        <end position="332"/>
    </location>
</feature>
<dbReference type="Pfam" id="PF04116">
    <property type="entry name" value="FA_hydroxylase"/>
    <property type="match status" value="1"/>
</dbReference>
<evidence type="ECO:0000256" key="1">
    <source>
        <dbReference type="ARBA" id="ARBA00006385"/>
    </source>
</evidence>
<dbReference type="CDD" id="cd22265">
    <property type="entry name" value="UDM1_RNF168"/>
    <property type="match status" value="1"/>
</dbReference>
<dbReference type="InterPro" id="IPR029006">
    <property type="entry name" value="ADF-H/Gelsolin-like_dom_sf"/>
</dbReference>
<feature type="compositionally biased region" description="Basic and acidic residues" evidence="2">
    <location>
        <begin position="428"/>
        <end position="449"/>
    </location>
</feature>
<feature type="transmembrane region" description="Helical" evidence="3">
    <location>
        <begin position="1059"/>
        <end position="1083"/>
    </location>
</feature>
<dbReference type="SUPFAM" id="SSF48371">
    <property type="entry name" value="ARM repeat"/>
    <property type="match status" value="1"/>
</dbReference>
<dbReference type="PANTHER" id="PTHR12262">
    <property type="entry name" value="CCR4-NOT TRANSCRIPTION COMPLEX SUBUNIT 9"/>
    <property type="match status" value="1"/>
</dbReference>
<feature type="compositionally biased region" description="Basic and acidic residues" evidence="2">
    <location>
        <begin position="361"/>
        <end position="421"/>
    </location>
</feature>
<dbReference type="GO" id="GO:0006402">
    <property type="term" value="P:mRNA catabolic process"/>
    <property type="evidence" value="ECO:0007669"/>
    <property type="project" value="InterPro"/>
</dbReference>
<feature type="compositionally biased region" description="Polar residues" evidence="2">
    <location>
        <begin position="196"/>
        <end position="211"/>
    </location>
</feature>
<reference evidence="5 6" key="1">
    <citation type="journal article" date="2018" name="Evol. Lett.">
        <title>Horizontal gene cluster transfer increased hallucinogenic mushroom diversity.</title>
        <authorList>
            <person name="Reynolds H.T."/>
            <person name="Vijayakumar V."/>
            <person name="Gluck-Thaler E."/>
            <person name="Korotkin H.B."/>
            <person name="Matheny P.B."/>
            <person name="Slot J.C."/>
        </authorList>
    </citation>
    <scope>NUCLEOTIDE SEQUENCE [LARGE SCALE GENOMIC DNA]</scope>
    <source>
        <strain evidence="5 6">2629</strain>
    </source>
</reference>
<gene>
    <name evidence="5" type="ORF">CVT24_006760</name>
</gene>
<feature type="domain" description="ADF-H" evidence="4">
    <location>
        <begin position="2"/>
        <end position="130"/>
    </location>
</feature>
<evidence type="ECO:0000256" key="3">
    <source>
        <dbReference type="SAM" id="Phobius"/>
    </source>
</evidence>
<accession>A0A409VD14</accession>
<dbReference type="InterPro" id="IPR016024">
    <property type="entry name" value="ARM-type_fold"/>
</dbReference>
<dbReference type="InParanoid" id="A0A409VD14"/>
<dbReference type="FunFam" id="1.25.10.10:FF:000014">
    <property type="entry name" value="Cell differentiation protein RCD1"/>
    <property type="match status" value="1"/>
</dbReference>
<comment type="caution">
    <text evidence="5">The sequence shown here is derived from an EMBL/GenBank/DDBJ whole genome shotgun (WGS) entry which is preliminary data.</text>
</comment>
<dbReference type="InterPro" id="IPR006694">
    <property type="entry name" value="Fatty_acid_hydroxylase"/>
</dbReference>
<dbReference type="PROSITE" id="PS51263">
    <property type="entry name" value="ADF_H"/>
    <property type="match status" value="1"/>
</dbReference>
<feature type="compositionally biased region" description="Polar residues" evidence="2">
    <location>
        <begin position="132"/>
        <end position="151"/>
    </location>
</feature>
<dbReference type="Pfam" id="PF04078">
    <property type="entry name" value="Rcd1"/>
    <property type="match status" value="1"/>
</dbReference>
<dbReference type="GO" id="GO:0003779">
    <property type="term" value="F:actin binding"/>
    <property type="evidence" value="ECO:0007669"/>
    <property type="project" value="InterPro"/>
</dbReference>
<evidence type="ECO:0000313" key="6">
    <source>
        <dbReference type="Proteomes" id="UP000284842"/>
    </source>
</evidence>
<dbReference type="Proteomes" id="UP000284842">
    <property type="component" value="Unassembled WGS sequence"/>
</dbReference>
<dbReference type="CDD" id="cd06503">
    <property type="entry name" value="ATP-synt_Fo_b"/>
    <property type="match status" value="1"/>
</dbReference>
<comment type="similarity">
    <text evidence="1">Belongs to the CNOT9 family.</text>
</comment>
<keyword evidence="6" id="KW-1185">Reference proteome</keyword>
<dbReference type="GO" id="GO:0008610">
    <property type="term" value="P:lipid biosynthetic process"/>
    <property type="evidence" value="ECO:0007669"/>
    <property type="project" value="InterPro"/>
</dbReference>
<evidence type="ECO:0000259" key="4">
    <source>
        <dbReference type="PROSITE" id="PS51263"/>
    </source>
</evidence>
<dbReference type="GO" id="GO:0030014">
    <property type="term" value="C:CCR4-NOT complex"/>
    <property type="evidence" value="ECO:0007669"/>
    <property type="project" value="InterPro"/>
</dbReference>
<proteinExistence type="inferred from homology"/>
<keyword evidence="3" id="KW-1133">Transmembrane helix</keyword>
<feature type="region of interest" description="Disordered" evidence="2">
    <location>
        <begin position="277"/>
        <end position="298"/>
    </location>
</feature>
<dbReference type="Gene3D" id="1.25.10.10">
    <property type="entry name" value="Leucine-rich Repeat Variant"/>
    <property type="match status" value="1"/>
</dbReference>
<protein>
    <recommendedName>
        <fullName evidence="4">ADF-H domain-containing protein</fullName>
    </recommendedName>
</protein>
<dbReference type="SUPFAM" id="SSF50729">
    <property type="entry name" value="PH domain-like"/>
    <property type="match status" value="1"/>
</dbReference>
<feature type="region of interest" description="Disordered" evidence="2">
    <location>
        <begin position="319"/>
        <end position="347"/>
    </location>
</feature>
<feature type="transmembrane region" description="Helical" evidence="3">
    <location>
        <begin position="559"/>
        <end position="582"/>
    </location>
</feature>
<dbReference type="GO" id="GO:0016491">
    <property type="term" value="F:oxidoreductase activity"/>
    <property type="evidence" value="ECO:0007669"/>
    <property type="project" value="InterPro"/>
</dbReference>
<organism evidence="5 6">
    <name type="scientific">Panaeolus cyanescens</name>
    <dbReference type="NCBI Taxonomy" id="181874"/>
    <lineage>
        <taxon>Eukaryota</taxon>
        <taxon>Fungi</taxon>
        <taxon>Dikarya</taxon>
        <taxon>Basidiomycota</taxon>
        <taxon>Agaricomycotina</taxon>
        <taxon>Agaricomycetes</taxon>
        <taxon>Agaricomycetidae</taxon>
        <taxon>Agaricales</taxon>
        <taxon>Agaricineae</taxon>
        <taxon>Galeropsidaceae</taxon>
        <taxon>Panaeolus</taxon>
    </lineage>
</organism>
<sequence length="1224" mass="140504">MALNMSDPSAVMAAYQEVISGEYNWLLLYYTNESCDELGLDSYGQQGLEELKTRISDLEEIFIAFYREEVEVDPGFIILNYIPNHVSAVKRARALVHSRRVGAIFKRHQAILTLDNLSLLTSENVHQAIINPDSSTFTRHSGKSSPDLPSQKTPPEPKAQPLPLQPLRKPSTPLQPQIPDMPRPSFTAIYAPEMTPPQTFSPPKTTTNKLLSNFLRRKKKDDDTSDEPDDQPPPPPPPKDVRSKPIAVAYSSPIPMPTEHILRPKRSQSFSDFGVINQAKDKGSGSHSKHQASATESYIHTLPLKGKWAPVRIDPEERARRRREMEMQKEAEEQQAIMEENERQQRLKKEREEFYRKQYEEEQLRKKKIEDEVRRVTAEKRRREQLEKEQEERKKADLEAKKKMEREKRIREHQQAEEWRRQQALKQQEAERQAQEARQQAEAERTRKLKEVEQRMKASGKNAEHVGWITVSNGGVIWKRRFYRFSDDTIYLYRSPKEMGVVLEEVVLRGQVSALKEWHEGYEDLEAIPFSFVVEFNNGTSPWSIYGDSQDEKFKIMGLFNIAAGVCVFYSVFCVSFLLFVIRMAGLVSPKPVSYLHGNGQFANYTRAFSSFSAETPPIPSAPSAQQHTGQGFTNPIGVNVAMHEDGKIHALVIQLMDPNTREAALLELSKKREQHDDLALILWHSFGIMPALLQEIVSVYPLLSPPNLTAHASNRVCNALALLQCVASHSETRQLFLSAHIPLFLYPFLNTTSKTRPFEYLRLTSLGVIGALVKQNDNNTVIHFLLSTEIIPLCLRIMETGSELSKTVAIFIVQKILLDETGLTYICHTYERFYAVGTVLSNMVNQLVETQAVRLLKHVVRCYLRLSDNLRAREALRACLPEPLRDQTFSTLLKGDMFLCLLPPTMNAINATACPASPPYDPLCFPDANYPFYYTKNIRLHPDIPDPVLTMASPVIAYWALSLFFHALDMSEWKWLDKYRIHEAAEVKKRNLVSRTQVVLAVFFQQAVQTTLGLLTLPGEVTTPVNHVLELQRIAAFISTWVPGHLTPLQLSQVTSFVYWWGIPAFQLFVAMFIIDTWQYFLHRWMHVNKFLYKHFHSWHHRLYVPYAFGSLYNHPVEGFVLDSCGALFAELVTRMTTRQAMFLFTFSTLKTVDDHCGYNLPFDPLQLISGNNADYHDIHHQTIGIKSNFAQPFFIHWDTLLGTRMTRKDIEQRRHKVASKDD</sequence>
<dbReference type="InterPro" id="IPR011989">
    <property type="entry name" value="ARM-like"/>
</dbReference>
<dbReference type="Gene3D" id="3.40.20.10">
    <property type="entry name" value="Severin"/>
    <property type="match status" value="1"/>
</dbReference>
<feature type="compositionally biased region" description="Pro residues" evidence="2">
    <location>
        <begin position="152"/>
        <end position="164"/>
    </location>
</feature>
<feature type="region of interest" description="Disordered" evidence="2">
    <location>
        <begin position="131"/>
        <end position="247"/>
    </location>
</feature>
<dbReference type="InterPro" id="IPR002108">
    <property type="entry name" value="ADF-H"/>
</dbReference>
<dbReference type="AlphaFoldDB" id="A0A409VD14"/>
<keyword evidence="3" id="KW-0812">Transmembrane</keyword>
<evidence type="ECO:0000256" key="2">
    <source>
        <dbReference type="SAM" id="MobiDB-lite"/>
    </source>
</evidence>
<evidence type="ECO:0000313" key="5">
    <source>
        <dbReference type="EMBL" id="PPQ63315.1"/>
    </source>
</evidence>
<dbReference type="EMBL" id="NHTK01006126">
    <property type="protein sequence ID" value="PPQ63315.1"/>
    <property type="molecule type" value="Genomic_DNA"/>
</dbReference>
<keyword evidence="3" id="KW-0472">Membrane</keyword>
<feature type="region of interest" description="Disordered" evidence="2">
    <location>
        <begin position="361"/>
        <end position="449"/>
    </location>
</feature>
<dbReference type="GO" id="GO:0005506">
    <property type="term" value="F:iron ion binding"/>
    <property type="evidence" value="ECO:0007669"/>
    <property type="project" value="InterPro"/>
</dbReference>
<dbReference type="OrthoDB" id="1183224at2759"/>